<feature type="compositionally biased region" description="Basic and acidic residues" evidence="1">
    <location>
        <begin position="156"/>
        <end position="177"/>
    </location>
</feature>
<dbReference type="GeneID" id="18763931"/>
<evidence type="ECO:0000313" key="4">
    <source>
        <dbReference type="Proteomes" id="UP000006753"/>
    </source>
</evidence>
<dbReference type="HOGENOM" id="CLU_345803_0_0_1"/>
<dbReference type="KEGG" id="mbe:MBM_07996"/>
<dbReference type="EMBL" id="JH921448">
    <property type="protein sequence ID" value="EKD13795.1"/>
    <property type="molecule type" value="Genomic_DNA"/>
</dbReference>
<feature type="region of interest" description="Disordered" evidence="1">
    <location>
        <begin position="582"/>
        <end position="632"/>
    </location>
</feature>
<feature type="compositionally biased region" description="Acidic residues" evidence="1">
    <location>
        <begin position="368"/>
        <end position="377"/>
    </location>
</feature>
<dbReference type="InterPro" id="IPR000253">
    <property type="entry name" value="FHA_dom"/>
</dbReference>
<dbReference type="AlphaFoldDB" id="K1W977"/>
<dbReference type="InParanoid" id="K1W977"/>
<dbReference type="PANTHER" id="PTHR15715:SF37">
    <property type="entry name" value="LD47843P"/>
    <property type="match status" value="1"/>
</dbReference>
<feature type="domain" description="FHA" evidence="2">
    <location>
        <begin position="32"/>
        <end position="93"/>
    </location>
</feature>
<feature type="region of interest" description="Disordered" evidence="1">
    <location>
        <begin position="696"/>
        <end position="732"/>
    </location>
</feature>
<evidence type="ECO:0000256" key="1">
    <source>
        <dbReference type="SAM" id="MobiDB-lite"/>
    </source>
</evidence>
<feature type="compositionally biased region" description="Acidic residues" evidence="1">
    <location>
        <begin position="146"/>
        <end position="155"/>
    </location>
</feature>
<dbReference type="SUPFAM" id="SSF49879">
    <property type="entry name" value="SMAD/FHA domain"/>
    <property type="match status" value="1"/>
</dbReference>
<dbReference type="InterPro" id="IPR008984">
    <property type="entry name" value="SMAD_FHA_dom_sf"/>
</dbReference>
<reference evidence="3 4" key="1">
    <citation type="journal article" date="2012" name="BMC Genomics">
        <title>Sequencing the genome of Marssonina brunnea reveals fungus-poplar co-evolution.</title>
        <authorList>
            <person name="Zhu S."/>
            <person name="Cao Y.-Z."/>
            <person name="Jiang C."/>
            <person name="Tan B.-Y."/>
            <person name="Wang Z."/>
            <person name="Feng S."/>
            <person name="Zhang L."/>
            <person name="Su X.-H."/>
            <person name="Brejova B."/>
            <person name="Vinar T."/>
            <person name="Xu M."/>
            <person name="Wang M.-X."/>
            <person name="Zhang S.-G."/>
            <person name="Huang M.-R."/>
            <person name="Wu R."/>
            <person name="Zhou Y."/>
        </authorList>
    </citation>
    <scope>NUCLEOTIDE SEQUENCE [LARGE SCALE GENOMIC DNA]</scope>
    <source>
        <strain evidence="3 4">MB_m1</strain>
    </source>
</reference>
<name>K1W977_MARBU</name>
<dbReference type="SMART" id="SM00240">
    <property type="entry name" value="FHA"/>
    <property type="match status" value="1"/>
</dbReference>
<accession>K1W977</accession>
<feature type="compositionally biased region" description="Low complexity" evidence="1">
    <location>
        <begin position="261"/>
        <end position="272"/>
    </location>
</feature>
<organism evidence="3 4">
    <name type="scientific">Marssonina brunnea f. sp. multigermtubi (strain MB_m1)</name>
    <name type="common">Marssonina leaf spot fungus</name>
    <dbReference type="NCBI Taxonomy" id="1072389"/>
    <lineage>
        <taxon>Eukaryota</taxon>
        <taxon>Fungi</taxon>
        <taxon>Dikarya</taxon>
        <taxon>Ascomycota</taxon>
        <taxon>Pezizomycotina</taxon>
        <taxon>Leotiomycetes</taxon>
        <taxon>Helotiales</taxon>
        <taxon>Drepanopezizaceae</taxon>
        <taxon>Drepanopeziza</taxon>
    </lineage>
</organism>
<dbReference type="PROSITE" id="PS50006">
    <property type="entry name" value="FHA_DOMAIN"/>
    <property type="match status" value="1"/>
</dbReference>
<evidence type="ECO:0000259" key="2">
    <source>
        <dbReference type="PROSITE" id="PS50006"/>
    </source>
</evidence>
<dbReference type="PANTHER" id="PTHR15715">
    <property type="entry name" value="CENTROSOMAL PROTEIN OF 170 KDA"/>
    <property type="match status" value="1"/>
</dbReference>
<feature type="region of interest" description="Disordered" evidence="1">
    <location>
        <begin position="140"/>
        <end position="192"/>
    </location>
</feature>
<dbReference type="InterPro" id="IPR051176">
    <property type="entry name" value="Cent_Immune-Sig_Mod"/>
</dbReference>
<dbReference type="OMA" id="HGTYKND"/>
<sequence length="765" mass="82462">METQVIVSLVDLNGDRSIPNRTITLNHKNNSVPIGRASKTVNKGILAAADNAWFDSPVVSRNHAKLKLDFDSKKLTIEDIGSMHGTFLNHKQLLSDDPTVINNGDDLVFGTEVKRGPETFSACSFRVYYITAPYKAPNTFTFPDSSDLEDEVEEVEGSRDQSKEEDTEMQARERQYSSEDGVSIKTPPPTCSQLSATIDLTSDDHPQCGLSNSIDLTGEMEPVKNMPFSTLARSTAARSTDINENANEIRMYAGSPSIKCGSSDESAGSSSDYQFEENKSRASDLETGMQAVFKDDTDDVDDSENGASIDGSDVESETGSIEESMPGIASPAPTSINNLVRYVVATDNDAITHLSDVRTRVDELPVHDDDDEDEDASEFGLSETSGEIMRALCDENPPSASQDSPGREVEDDGDDESEFDPPSPRKVFPTTFAIEPAEIPLPSTIQPSKIETKNLLGQPGLAARQPSPSDAAMVKSAAPLPSSRVSVCDLSDESEQNSRFLGEKSGKPAFFAAREVNKAKANLGHFTWTTAPPPAVSAANQTIDAFLGEMRAHKFEGQYGSLTNPFGRWGNHMLELSKFAAAKSDSSAAGRPEPMSVSSLPTRDYCSFLDRPDQSPIPERLPSPPSLDMTSSHVYNTSKISQVSSSEPKQNPRSAIKIPDIIDSASPFLRVNNLKRKSDNLSNVTDEELRNWAKSNVSDVAPGSGAPLSQPADGGEVSESALATSDAPEPRPTKRFKKLLENVGYVALGGATLFAALVATAPDLM</sequence>
<dbReference type="STRING" id="1072389.K1W977"/>
<protein>
    <submittedName>
        <fullName evidence="3">FHA domain protein</fullName>
    </submittedName>
</protein>
<dbReference type="Pfam" id="PF00498">
    <property type="entry name" value="FHA"/>
    <property type="match status" value="1"/>
</dbReference>
<dbReference type="Proteomes" id="UP000006753">
    <property type="component" value="Unassembled WGS sequence"/>
</dbReference>
<feature type="region of interest" description="Disordered" evidence="1">
    <location>
        <begin position="257"/>
        <end position="334"/>
    </location>
</feature>
<dbReference type="OrthoDB" id="4096268at2759"/>
<proteinExistence type="predicted"/>
<feature type="region of interest" description="Disordered" evidence="1">
    <location>
        <begin position="362"/>
        <end position="428"/>
    </location>
</feature>
<dbReference type="eggNOG" id="KOG3872">
    <property type="taxonomic scope" value="Eukaryota"/>
</dbReference>
<dbReference type="Gene3D" id="2.60.200.20">
    <property type="match status" value="1"/>
</dbReference>
<dbReference type="RefSeq" id="XP_007295885.1">
    <property type="nucleotide sequence ID" value="XM_007295823.1"/>
</dbReference>
<feature type="compositionally biased region" description="Acidic residues" evidence="1">
    <location>
        <begin position="409"/>
        <end position="419"/>
    </location>
</feature>
<keyword evidence="4" id="KW-1185">Reference proteome</keyword>
<gene>
    <name evidence="3" type="ORF">MBM_07996</name>
</gene>
<dbReference type="GO" id="GO:0005737">
    <property type="term" value="C:cytoplasm"/>
    <property type="evidence" value="ECO:0007669"/>
    <property type="project" value="TreeGrafter"/>
</dbReference>
<evidence type="ECO:0000313" key="3">
    <source>
        <dbReference type="EMBL" id="EKD13795.1"/>
    </source>
</evidence>